<sequence length="109" mass="13165">MRLVRDLSCGDARIYLEVEVRRVLCRKCKKVKREKLEWLADNPFYTKRFAYSVGRKCRTMTVKDVAKEFKLDWDTVKTLDKEYMKKRIYSAYFHPLSLRASKIRQFATE</sequence>
<dbReference type="InterPro" id="IPR032877">
    <property type="entry name" value="Transposase_HTH"/>
</dbReference>
<reference evidence="2" key="1">
    <citation type="journal article" date="2006" name="Nature">
        <title>Deciphering the evolution and metabolism of an anammox bacterium from a community genome.</title>
        <authorList>
            <person name="Strous M."/>
            <person name="Pelletier E."/>
            <person name="Mangenot S."/>
            <person name="Rattei T."/>
            <person name="Lehner A."/>
            <person name="Taylor M.W."/>
            <person name="Horn M."/>
            <person name="Daims H."/>
            <person name="Bartol-Mavel D."/>
            <person name="Wincker P."/>
            <person name="Barbe V."/>
            <person name="Fonknechten N."/>
            <person name="Vallenet D."/>
            <person name="Segurens B."/>
            <person name="Schenowitz-Truong C."/>
            <person name="Medigue C."/>
            <person name="Collingro A."/>
            <person name="Snel B."/>
            <person name="Dutilh B.E."/>
            <person name="OpDenCamp H.J.M."/>
            <person name="vanDerDrift C."/>
            <person name="Cirpus I."/>
            <person name="vanDePas-Schoonen K.T."/>
            <person name="Harhangi H.R."/>
            <person name="vanNiftrik L."/>
            <person name="Schmid M."/>
            <person name="Keltjens J."/>
            <person name="vanDeVossenberg J."/>
            <person name="Kartal B."/>
            <person name="Meier H."/>
            <person name="Frishman D."/>
            <person name="Huynen M.A."/>
            <person name="Mewes H."/>
            <person name="Weissenbach J."/>
            <person name="Jetten M.S.M."/>
            <person name="Wagner M."/>
            <person name="LePaslier D."/>
        </authorList>
    </citation>
    <scope>NUCLEOTIDE SEQUENCE</scope>
</reference>
<evidence type="ECO:0000313" key="6">
    <source>
        <dbReference type="Proteomes" id="UP000501926"/>
    </source>
</evidence>
<name>Q1Q741_KUEST</name>
<dbReference type="Pfam" id="PF13542">
    <property type="entry name" value="HTH_Tnp_ISL3"/>
    <property type="match status" value="1"/>
</dbReference>
<reference evidence="2" key="2">
    <citation type="submission" date="2006-01" db="EMBL/GenBank/DDBJ databases">
        <authorList>
            <person name="Genoscope"/>
        </authorList>
    </citation>
    <scope>NUCLEOTIDE SEQUENCE</scope>
</reference>
<dbReference type="Proteomes" id="UP000501926">
    <property type="component" value="Chromosome"/>
</dbReference>
<gene>
    <name evidence="3" type="ORF">KsCSTR_25800</name>
    <name evidence="4" type="ORF">KSMBR1_4002</name>
    <name evidence="2" type="ORF">kuste2642</name>
</gene>
<proteinExistence type="predicted"/>
<dbReference type="EMBL" id="CP049055">
    <property type="protein sequence ID" value="QII11959.1"/>
    <property type="molecule type" value="Genomic_DNA"/>
</dbReference>
<evidence type="ECO:0000313" key="2">
    <source>
        <dbReference type="EMBL" id="CAJ73391.1"/>
    </source>
</evidence>
<evidence type="ECO:0000313" key="3">
    <source>
        <dbReference type="EMBL" id="QII11959.1"/>
    </source>
</evidence>
<evidence type="ECO:0000313" key="4">
    <source>
        <dbReference type="EMBL" id="SOH06474.1"/>
    </source>
</evidence>
<accession>Q1Q741</accession>
<dbReference type="EMBL" id="LT934425">
    <property type="protein sequence ID" value="SOH06474.1"/>
    <property type="molecule type" value="Genomic_DNA"/>
</dbReference>
<reference evidence="5" key="4">
    <citation type="submission" date="2017-10" db="EMBL/GenBank/DDBJ databases">
        <authorList>
            <person name="Frank J."/>
        </authorList>
    </citation>
    <scope>NUCLEOTIDE SEQUENCE [LARGE SCALE GENOMIC DNA]</scope>
</reference>
<evidence type="ECO:0000259" key="1">
    <source>
        <dbReference type="Pfam" id="PF13542"/>
    </source>
</evidence>
<dbReference type="KEGG" id="kst:KSMBR1_4002"/>
<reference evidence="4" key="3">
    <citation type="submission" date="2017-10" db="EMBL/GenBank/DDBJ databases">
        <authorList>
            <person name="Banno H."/>
            <person name="Chua N.-H."/>
        </authorList>
    </citation>
    <scope>NUCLEOTIDE SEQUENCE [LARGE SCALE GENOMIC DNA]</scope>
    <source>
        <strain evidence="4">Kuenenia_mbr1_ru-nijmegen</strain>
    </source>
</reference>
<dbReference type="Proteomes" id="UP000221734">
    <property type="component" value="Chromosome Kuenenia_stuttgartiensis_MBR1"/>
</dbReference>
<evidence type="ECO:0000313" key="5">
    <source>
        <dbReference type="Proteomes" id="UP000221734"/>
    </source>
</evidence>
<reference evidence="3 6" key="5">
    <citation type="submission" date="2020-02" db="EMBL/GenBank/DDBJ databases">
        <title>Newly sequenced genome of strain CSTR1 showed variability in Candidatus Kuenenia stuttgartiensis genomes.</title>
        <authorList>
            <person name="Ding C."/>
            <person name="Adrian L."/>
        </authorList>
    </citation>
    <scope>NUCLEOTIDE SEQUENCE [LARGE SCALE GENOMIC DNA]</scope>
    <source>
        <strain evidence="3 6">CSTR1</strain>
    </source>
</reference>
<keyword evidence="5" id="KW-1185">Reference proteome</keyword>
<dbReference type="AlphaFoldDB" id="Q1Q741"/>
<dbReference type="EMBL" id="CT573071">
    <property type="protein sequence ID" value="CAJ73391.1"/>
    <property type="molecule type" value="Genomic_DNA"/>
</dbReference>
<organism evidence="2">
    <name type="scientific">Kuenenia stuttgartiensis</name>
    <dbReference type="NCBI Taxonomy" id="174633"/>
    <lineage>
        <taxon>Bacteria</taxon>
        <taxon>Pseudomonadati</taxon>
        <taxon>Planctomycetota</taxon>
        <taxon>Candidatus Brocadiia</taxon>
        <taxon>Candidatus Brocadiales</taxon>
        <taxon>Candidatus Brocadiaceae</taxon>
        <taxon>Candidatus Kuenenia</taxon>
    </lineage>
</organism>
<feature type="domain" description="Transposase IS204/IS1001/IS1096/IS1165 helix-turn-helix" evidence="1">
    <location>
        <begin position="34"/>
        <end position="83"/>
    </location>
</feature>
<protein>
    <recommendedName>
        <fullName evidence="1">Transposase IS204/IS1001/IS1096/IS1165 helix-turn-helix domain-containing protein</fullName>
    </recommendedName>
</protein>